<reference evidence="3" key="2">
    <citation type="submission" date="2015-01" db="EMBL/GenBank/DDBJ databases">
        <title>Evolutionary Origins and Diversification of the Mycorrhizal Mutualists.</title>
        <authorList>
            <consortium name="DOE Joint Genome Institute"/>
            <consortium name="Mycorrhizal Genomics Consortium"/>
            <person name="Kohler A."/>
            <person name="Kuo A."/>
            <person name="Nagy L.G."/>
            <person name="Floudas D."/>
            <person name="Copeland A."/>
            <person name="Barry K.W."/>
            <person name="Cichocki N."/>
            <person name="Veneault-Fourrey C."/>
            <person name="LaButti K."/>
            <person name="Lindquist E.A."/>
            <person name="Lipzen A."/>
            <person name="Lundell T."/>
            <person name="Morin E."/>
            <person name="Murat C."/>
            <person name="Riley R."/>
            <person name="Ohm R."/>
            <person name="Sun H."/>
            <person name="Tunlid A."/>
            <person name="Henrissat B."/>
            <person name="Grigoriev I.V."/>
            <person name="Hibbett D.S."/>
            <person name="Martin F."/>
        </authorList>
    </citation>
    <scope>NUCLEOTIDE SEQUENCE [LARGE SCALE GENOMIC DNA]</scope>
    <source>
        <strain evidence="3">LaAM-08-1</strain>
    </source>
</reference>
<sequence length="315" mass="36053">MTWPDTIILMLIFFLYFFSLGPYKFCLCQHETFCGQCRPFDPPDLDKCPQFQGLLKQVLDHLASSDSTILLYHSVFERFREYRRLDDNNYDSSIPHIRDILVNAPKFNPLSMNWTNNYYSTCWGMVSTAGRVVPDIQINGNLIRAFEEVPEDSPLFKILAFVVAVTILTELCEYTIKIMVGPTIRPDWRTLHEWSGRTWEDLVFDRGHVSVMWLKENIGLMNNILGVALQQKKGLGLPREEYQKELSTDACSSFLASLQSISMEAIKFNDLPDSQSGPEVTFTRLTPLPIGYRCSATDPGLVEVRVGNHHGELEI</sequence>
<evidence type="ECO:0000313" key="2">
    <source>
        <dbReference type="EMBL" id="KIK06114.1"/>
    </source>
</evidence>
<dbReference type="HOGENOM" id="CLU_976834_0_0_1"/>
<reference evidence="2 3" key="1">
    <citation type="submission" date="2014-04" db="EMBL/GenBank/DDBJ databases">
        <authorList>
            <consortium name="DOE Joint Genome Institute"/>
            <person name="Kuo A."/>
            <person name="Kohler A."/>
            <person name="Nagy L.G."/>
            <person name="Floudas D."/>
            <person name="Copeland A."/>
            <person name="Barry K.W."/>
            <person name="Cichocki N."/>
            <person name="Veneault-Fourrey C."/>
            <person name="LaButti K."/>
            <person name="Lindquist E.A."/>
            <person name="Lipzen A."/>
            <person name="Lundell T."/>
            <person name="Morin E."/>
            <person name="Murat C."/>
            <person name="Sun H."/>
            <person name="Tunlid A."/>
            <person name="Henrissat B."/>
            <person name="Grigoriev I.V."/>
            <person name="Hibbett D.S."/>
            <person name="Martin F."/>
            <person name="Nordberg H.P."/>
            <person name="Cantor M.N."/>
            <person name="Hua S.X."/>
        </authorList>
    </citation>
    <scope>NUCLEOTIDE SEQUENCE [LARGE SCALE GENOMIC DNA]</scope>
    <source>
        <strain evidence="2 3">LaAM-08-1</strain>
    </source>
</reference>
<keyword evidence="1" id="KW-0812">Transmembrane</keyword>
<evidence type="ECO:0000256" key="1">
    <source>
        <dbReference type="SAM" id="Phobius"/>
    </source>
</evidence>
<dbReference type="EMBL" id="KN838555">
    <property type="protein sequence ID" value="KIK06114.1"/>
    <property type="molecule type" value="Genomic_DNA"/>
</dbReference>
<organism evidence="2 3">
    <name type="scientific">Laccaria amethystina LaAM-08-1</name>
    <dbReference type="NCBI Taxonomy" id="1095629"/>
    <lineage>
        <taxon>Eukaryota</taxon>
        <taxon>Fungi</taxon>
        <taxon>Dikarya</taxon>
        <taxon>Basidiomycota</taxon>
        <taxon>Agaricomycotina</taxon>
        <taxon>Agaricomycetes</taxon>
        <taxon>Agaricomycetidae</taxon>
        <taxon>Agaricales</taxon>
        <taxon>Agaricineae</taxon>
        <taxon>Hydnangiaceae</taxon>
        <taxon>Laccaria</taxon>
    </lineage>
</organism>
<accession>A0A0C9XWY0</accession>
<evidence type="ECO:0000313" key="3">
    <source>
        <dbReference type="Proteomes" id="UP000054477"/>
    </source>
</evidence>
<proteinExistence type="predicted"/>
<name>A0A0C9XWY0_9AGAR</name>
<dbReference type="AlphaFoldDB" id="A0A0C9XWY0"/>
<keyword evidence="3" id="KW-1185">Reference proteome</keyword>
<keyword evidence="1" id="KW-1133">Transmembrane helix</keyword>
<dbReference type="Proteomes" id="UP000054477">
    <property type="component" value="Unassembled WGS sequence"/>
</dbReference>
<keyword evidence="1" id="KW-0472">Membrane</keyword>
<gene>
    <name evidence="2" type="ORF">K443DRAFT_309241</name>
</gene>
<protein>
    <submittedName>
        <fullName evidence="2">Uncharacterized protein</fullName>
    </submittedName>
</protein>
<dbReference type="OrthoDB" id="10324584at2759"/>
<feature type="transmembrane region" description="Helical" evidence="1">
    <location>
        <begin position="7"/>
        <end position="25"/>
    </location>
</feature>